<evidence type="ECO:0000313" key="3">
    <source>
        <dbReference type="Proteomes" id="UP001168821"/>
    </source>
</evidence>
<dbReference type="GO" id="GO:0016020">
    <property type="term" value="C:membrane"/>
    <property type="evidence" value="ECO:0007669"/>
    <property type="project" value="TreeGrafter"/>
</dbReference>
<keyword evidence="3" id="KW-1185">Reference proteome</keyword>
<dbReference type="GO" id="GO:1902936">
    <property type="term" value="F:phosphatidylinositol bisphosphate binding"/>
    <property type="evidence" value="ECO:0007669"/>
    <property type="project" value="TreeGrafter"/>
</dbReference>
<dbReference type="SUPFAM" id="SSF46938">
    <property type="entry name" value="CRAL/TRIO N-terminal domain"/>
    <property type="match status" value="1"/>
</dbReference>
<comment type="caution">
    <text evidence="2">The sequence shown here is derived from an EMBL/GenBank/DDBJ whole genome shotgun (WGS) entry which is preliminary data.</text>
</comment>
<dbReference type="Gene3D" id="3.40.525.10">
    <property type="entry name" value="CRAL-TRIO lipid binding domain"/>
    <property type="match status" value="1"/>
</dbReference>
<dbReference type="PANTHER" id="PTHR10174">
    <property type="entry name" value="ALPHA-TOCOPHEROL TRANSFER PROTEIN-RELATED"/>
    <property type="match status" value="1"/>
</dbReference>
<dbReference type="AlphaFoldDB" id="A0AA38IAI2"/>
<evidence type="ECO:0000313" key="2">
    <source>
        <dbReference type="EMBL" id="KAJ3651903.1"/>
    </source>
</evidence>
<dbReference type="EMBL" id="JALNTZ010000005">
    <property type="protein sequence ID" value="KAJ3651903.1"/>
    <property type="molecule type" value="Genomic_DNA"/>
</dbReference>
<accession>A0AA38IAI2</accession>
<dbReference type="SUPFAM" id="SSF52087">
    <property type="entry name" value="CRAL/TRIO domain"/>
    <property type="match status" value="1"/>
</dbReference>
<dbReference type="PANTHER" id="PTHR10174:SF222">
    <property type="entry name" value="GH10083P-RELATED"/>
    <property type="match status" value="1"/>
</dbReference>
<dbReference type="InterPro" id="IPR036273">
    <property type="entry name" value="CRAL/TRIO_N_dom_sf"/>
</dbReference>
<dbReference type="CDD" id="cd00170">
    <property type="entry name" value="SEC14"/>
    <property type="match status" value="1"/>
</dbReference>
<dbReference type="Proteomes" id="UP001168821">
    <property type="component" value="Unassembled WGS sequence"/>
</dbReference>
<feature type="domain" description="CRAL-TRIO" evidence="1">
    <location>
        <begin position="62"/>
        <end position="254"/>
    </location>
</feature>
<proteinExistence type="predicted"/>
<dbReference type="Pfam" id="PF00650">
    <property type="entry name" value="CRAL_TRIO"/>
    <property type="match status" value="1"/>
</dbReference>
<dbReference type="Gene3D" id="1.20.5.1200">
    <property type="entry name" value="Alpha-tocopherol transfer"/>
    <property type="match status" value="1"/>
</dbReference>
<dbReference type="InterPro" id="IPR036865">
    <property type="entry name" value="CRAL-TRIO_dom_sf"/>
</dbReference>
<sequence>MVIEIEGYNVCGEDRTKIRALFGLSDDEVKVKVEELKKWVQSNPHLPEESHDEAYLDIMLLRSKFKDDYVKKNIENYFKYMSKYPEVFKKLGKFKPSEEVGVAMASPTLAPNFERIGILKLLQKNMSSRKFDINQMILVTVTTGIIMYNNDYTPSIRFLLDFEGFTMLDLFKVNLRDLFKLVSICENILRIRISGFELLNAPRLMTALLGIGRVLLKPKMFSRITTHSDASTLLNNIPKECLPSDYGGESESTDTLVEIWDHIVEAQKPFFEKVANYSRKS</sequence>
<reference evidence="2" key="1">
    <citation type="journal article" date="2023" name="G3 (Bethesda)">
        <title>Whole genome assemblies of Zophobas morio and Tenebrio molitor.</title>
        <authorList>
            <person name="Kaur S."/>
            <person name="Stinson S.A."/>
            <person name="diCenzo G.C."/>
        </authorList>
    </citation>
    <scope>NUCLEOTIDE SEQUENCE</scope>
    <source>
        <strain evidence="2">QUZm001</strain>
    </source>
</reference>
<organism evidence="2 3">
    <name type="scientific">Zophobas morio</name>
    <dbReference type="NCBI Taxonomy" id="2755281"/>
    <lineage>
        <taxon>Eukaryota</taxon>
        <taxon>Metazoa</taxon>
        <taxon>Ecdysozoa</taxon>
        <taxon>Arthropoda</taxon>
        <taxon>Hexapoda</taxon>
        <taxon>Insecta</taxon>
        <taxon>Pterygota</taxon>
        <taxon>Neoptera</taxon>
        <taxon>Endopterygota</taxon>
        <taxon>Coleoptera</taxon>
        <taxon>Polyphaga</taxon>
        <taxon>Cucujiformia</taxon>
        <taxon>Tenebrionidae</taxon>
        <taxon>Zophobas</taxon>
    </lineage>
</organism>
<name>A0AA38IAI2_9CUCU</name>
<dbReference type="InterPro" id="IPR001251">
    <property type="entry name" value="CRAL-TRIO_dom"/>
</dbReference>
<evidence type="ECO:0000259" key="1">
    <source>
        <dbReference type="PROSITE" id="PS50191"/>
    </source>
</evidence>
<gene>
    <name evidence="2" type="ORF">Zmor_017907</name>
</gene>
<dbReference type="PROSITE" id="PS50191">
    <property type="entry name" value="CRAL_TRIO"/>
    <property type="match status" value="1"/>
</dbReference>
<protein>
    <recommendedName>
        <fullName evidence="1">CRAL-TRIO domain-containing protein</fullName>
    </recommendedName>
</protein>